<organism evidence="1 2">
    <name type="scientific">Metabacillus niabensis</name>
    <dbReference type="NCBI Taxonomy" id="324854"/>
    <lineage>
        <taxon>Bacteria</taxon>
        <taxon>Bacillati</taxon>
        <taxon>Bacillota</taxon>
        <taxon>Bacilli</taxon>
        <taxon>Bacillales</taxon>
        <taxon>Bacillaceae</taxon>
        <taxon>Metabacillus</taxon>
    </lineage>
</organism>
<dbReference type="EMBL" id="JAUSTZ010000002">
    <property type="protein sequence ID" value="MDQ0224498.1"/>
    <property type="molecule type" value="Genomic_DNA"/>
</dbReference>
<sequence length="110" mass="13096">MENMKKTYYVTVATGEISQLSTASPWDFKIEATDDEITRLREKFDNVYSADWKGFFRAHTPYVQYHYDRENDTIDQTNEQIYQMIYELGDEEAREHIRAQGLISKINEQD</sequence>
<dbReference type="Proteomes" id="UP001232245">
    <property type="component" value="Unassembled WGS sequence"/>
</dbReference>
<gene>
    <name evidence="1" type="ORF">J2S02_000827</name>
</gene>
<evidence type="ECO:0000313" key="1">
    <source>
        <dbReference type="EMBL" id="MDQ0224498.1"/>
    </source>
</evidence>
<keyword evidence="2" id="KW-1185">Reference proteome</keyword>
<proteinExistence type="predicted"/>
<comment type="caution">
    <text evidence="1">The sequence shown here is derived from an EMBL/GenBank/DDBJ whole genome shotgun (WGS) entry which is preliminary data.</text>
</comment>
<accession>A0ABT9YWZ0</accession>
<evidence type="ECO:0000313" key="2">
    <source>
        <dbReference type="Proteomes" id="UP001232245"/>
    </source>
</evidence>
<evidence type="ECO:0008006" key="3">
    <source>
        <dbReference type="Google" id="ProtNLM"/>
    </source>
</evidence>
<protein>
    <recommendedName>
        <fullName evidence="3">Hydrolase</fullName>
    </recommendedName>
</protein>
<name>A0ABT9YWZ0_9BACI</name>
<reference evidence="1 2" key="1">
    <citation type="submission" date="2023-07" db="EMBL/GenBank/DDBJ databases">
        <title>Genomic Encyclopedia of Type Strains, Phase IV (KMG-IV): sequencing the most valuable type-strain genomes for metagenomic binning, comparative biology and taxonomic classification.</title>
        <authorList>
            <person name="Goeker M."/>
        </authorList>
    </citation>
    <scope>NUCLEOTIDE SEQUENCE [LARGE SCALE GENOMIC DNA]</scope>
    <source>
        <strain evidence="1 2">DSM 17723</strain>
    </source>
</reference>